<accession>A0A917K004</accession>
<dbReference type="Proteomes" id="UP000657574">
    <property type="component" value="Unassembled WGS sequence"/>
</dbReference>
<evidence type="ECO:0000256" key="1">
    <source>
        <dbReference type="SAM" id="MobiDB-lite"/>
    </source>
</evidence>
<proteinExistence type="predicted"/>
<evidence type="ECO:0008006" key="4">
    <source>
        <dbReference type="Google" id="ProtNLM"/>
    </source>
</evidence>
<dbReference type="RefSeq" id="WP_189308985.1">
    <property type="nucleotide sequence ID" value="NZ_BMQA01000001.1"/>
</dbReference>
<sequence length="64" mass="6891">MAAGEQETNDRSRQSVLPGGHFFINESLPAMAAQISQDLREIFGPDPETGRSGDGSDGLRCGRR</sequence>
<reference evidence="2" key="1">
    <citation type="journal article" date="2014" name="Int. J. Syst. Evol. Microbiol.">
        <title>Complete genome sequence of Corynebacterium casei LMG S-19264T (=DSM 44701T), isolated from a smear-ripened cheese.</title>
        <authorList>
            <consortium name="US DOE Joint Genome Institute (JGI-PGF)"/>
            <person name="Walter F."/>
            <person name="Albersmeier A."/>
            <person name="Kalinowski J."/>
            <person name="Ruckert C."/>
        </authorList>
    </citation>
    <scope>NUCLEOTIDE SEQUENCE</scope>
    <source>
        <strain evidence="2">JCM 3086</strain>
    </source>
</reference>
<reference evidence="2" key="2">
    <citation type="submission" date="2020-09" db="EMBL/GenBank/DDBJ databases">
        <authorList>
            <person name="Sun Q."/>
            <person name="Ohkuma M."/>
        </authorList>
    </citation>
    <scope>NUCLEOTIDE SEQUENCE</scope>
    <source>
        <strain evidence="2">JCM 3086</strain>
    </source>
</reference>
<keyword evidence="3" id="KW-1185">Reference proteome</keyword>
<feature type="region of interest" description="Disordered" evidence="1">
    <location>
        <begin position="1"/>
        <end position="20"/>
    </location>
</feature>
<feature type="compositionally biased region" description="Basic and acidic residues" evidence="1">
    <location>
        <begin position="38"/>
        <end position="51"/>
    </location>
</feature>
<protein>
    <recommendedName>
        <fullName evidence="4">Thioesterase domain-containing protein</fullName>
    </recommendedName>
</protein>
<evidence type="ECO:0000313" key="3">
    <source>
        <dbReference type="Proteomes" id="UP000657574"/>
    </source>
</evidence>
<comment type="caution">
    <text evidence="2">The sequence shown here is derived from an EMBL/GenBank/DDBJ whole genome shotgun (WGS) entry which is preliminary data.</text>
</comment>
<organism evidence="2 3">
    <name type="scientific">Streptomyces brasiliensis</name>
    <dbReference type="NCBI Taxonomy" id="1954"/>
    <lineage>
        <taxon>Bacteria</taxon>
        <taxon>Bacillati</taxon>
        <taxon>Actinomycetota</taxon>
        <taxon>Actinomycetes</taxon>
        <taxon>Kitasatosporales</taxon>
        <taxon>Streptomycetaceae</taxon>
        <taxon>Streptomyces</taxon>
    </lineage>
</organism>
<feature type="region of interest" description="Disordered" evidence="1">
    <location>
        <begin position="36"/>
        <end position="64"/>
    </location>
</feature>
<dbReference type="EMBL" id="BMQA01000001">
    <property type="protein sequence ID" value="GGI94951.1"/>
    <property type="molecule type" value="Genomic_DNA"/>
</dbReference>
<gene>
    <name evidence="2" type="ORF">GCM10010121_001620</name>
</gene>
<dbReference type="AlphaFoldDB" id="A0A917K004"/>
<name>A0A917K004_9ACTN</name>
<evidence type="ECO:0000313" key="2">
    <source>
        <dbReference type="EMBL" id="GGI94951.1"/>
    </source>
</evidence>